<evidence type="ECO:0000313" key="2">
    <source>
        <dbReference type="Proteomes" id="UP000271098"/>
    </source>
</evidence>
<evidence type="ECO:0000313" key="1">
    <source>
        <dbReference type="EMBL" id="VDN21927.1"/>
    </source>
</evidence>
<dbReference type="AlphaFoldDB" id="A0A183DX11"/>
<sequence length="121" mass="13640">MDYFAKQRCRNAPAAMASFHLREQFYEYGAAFRCSSFFVHSKCLHLSVNLFFIVRLVNLAIKQARFCGLLSFSTPEKVVKLTEEISFTERLNVTELNTALNQSASGNLCLMVKANALTSDS</sequence>
<reference evidence="3" key="1">
    <citation type="submission" date="2016-06" db="UniProtKB">
        <authorList>
            <consortium name="WormBaseParasite"/>
        </authorList>
    </citation>
    <scope>IDENTIFICATION</scope>
</reference>
<dbReference type="WBParaSite" id="GPUH_0001326701-mRNA-1">
    <property type="protein sequence ID" value="GPUH_0001326701-mRNA-1"/>
    <property type="gene ID" value="GPUH_0001326701"/>
</dbReference>
<accession>A0A183DX11</accession>
<evidence type="ECO:0000313" key="3">
    <source>
        <dbReference type="WBParaSite" id="GPUH_0001326701-mRNA-1"/>
    </source>
</evidence>
<dbReference type="EMBL" id="UYRT01080046">
    <property type="protein sequence ID" value="VDN21927.1"/>
    <property type="molecule type" value="Genomic_DNA"/>
</dbReference>
<organism evidence="3">
    <name type="scientific">Gongylonema pulchrum</name>
    <dbReference type="NCBI Taxonomy" id="637853"/>
    <lineage>
        <taxon>Eukaryota</taxon>
        <taxon>Metazoa</taxon>
        <taxon>Ecdysozoa</taxon>
        <taxon>Nematoda</taxon>
        <taxon>Chromadorea</taxon>
        <taxon>Rhabditida</taxon>
        <taxon>Spirurina</taxon>
        <taxon>Spiruromorpha</taxon>
        <taxon>Spiruroidea</taxon>
        <taxon>Gongylonematidae</taxon>
        <taxon>Gongylonema</taxon>
    </lineage>
</organism>
<protein>
    <submittedName>
        <fullName evidence="1 3">Uncharacterized protein</fullName>
    </submittedName>
</protein>
<dbReference type="Proteomes" id="UP000271098">
    <property type="component" value="Unassembled WGS sequence"/>
</dbReference>
<name>A0A183DX11_9BILA</name>
<keyword evidence="2" id="KW-1185">Reference proteome</keyword>
<proteinExistence type="predicted"/>
<reference evidence="1 2" key="2">
    <citation type="submission" date="2018-11" db="EMBL/GenBank/DDBJ databases">
        <authorList>
            <consortium name="Pathogen Informatics"/>
        </authorList>
    </citation>
    <scope>NUCLEOTIDE SEQUENCE [LARGE SCALE GENOMIC DNA]</scope>
</reference>
<gene>
    <name evidence="1" type="ORF">GPUH_LOCUS13252</name>
</gene>